<dbReference type="Gene3D" id="3.40.50.20">
    <property type="match status" value="1"/>
</dbReference>
<dbReference type="NCBIfam" id="NF006766">
    <property type="entry name" value="PRK09288.1"/>
    <property type="match status" value="1"/>
</dbReference>
<dbReference type="SUPFAM" id="SSF52440">
    <property type="entry name" value="PreATP-grasp domain"/>
    <property type="match status" value="1"/>
</dbReference>
<dbReference type="PROSITE" id="PS50975">
    <property type="entry name" value="ATP_GRASP"/>
    <property type="match status" value="1"/>
</dbReference>
<evidence type="ECO:0000313" key="10">
    <source>
        <dbReference type="Proteomes" id="UP000320648"/>
    </source>
</evidence>
<name>A0A558IGB5_9CORY</name>
<dbReference type="PANTHER" id="PTHR43055:SF1">
    <property type="entry name" value="FORMATE-DEPENDENT PHOSPHORIBOSYLGLYCINAMIDE FORMYLTRANSFERASE"/>
    <property type="match status" value="1"/>
</dbReference>
<dbReference type="GO" id="GO:0046872">
    <property type="term" value="F:metal ion binding"/>
    <property type="evidence" value="ECO:0007669"/>
    <property type="project" value="InterPro"/>
</dbReference>
<evidence type="ECO:0000256" key="4">
    <source>
        <dbReference type="ARBA" id="ARBA00022840"/>
    </source>
</evidence>
<keyword evidence="1" id="KW-0436">Ligase</keyword>
<evidence type="ECO:0000259" key="8">
    <source>
        <dbReference type="PROSITE" id="PS50975"/>
    </source>
</evidence>
<feature type="domain" description="ATP-grasp" evidence="8">
    <location>
        <begin position="126"/>
        <end position="320"/>
    </location>
</feature>
<accession>A0A558IGB5</accession>
<dbReference type="GO" id="GO:0006164">
    <property type="term" value="P:purine nucleotide biosynthetic process"/>
    <property type="evidence" value="ECO:0007669"/>
    <property type="project" value="UniProtKB-KW"/>
</dbReference>
<evidence type="ECO:0000256" key="7">
    <source>
        <dbReference type="SAM" id="MobiDB-lite"/>
    </source>
</evidence>
<evidence type="ECO:0000256" key="6">
    <source>
        <dbReference type="PROSITE-ProRule" id="PRU00409"/>
    </source>
</evidence>
<keyword evidence="3" id="KW-0658">Purine biosynthesis</keyword>
<dbReference type="GO" id="GO:0005524">
    <property type="term" value="F:ATP binding"/>
    <property type="evidence" value="ECO:0007669"/>
    <property type="project" value="UniProtKB-UniRule"/>
</dbReference>
<dbReference type="Pfam" id="PF02222">
    <property type="entry name" value="ATP-grasp"/>
    <property type="match status" value="1"/>
</dbReference>
<sequence>MTTVGDIAGQIGTPLTGSATKVLLLGAGELGKQLVIAFQNLGLEVHAVDRYAGAPAQQLAHFSYIADIRDPQKVWELTERIKPDYVVPEVETVAVEALKRIEEEVGATVVPTARACELTQSRESVREVAESIGLPVTAYRFAETAEELQEAVGELGLPCIVKPDITTSGKGHVLLKEEEEIEETWAMVRHVSTDHKRVVVERFVDFDYEVTLLAVRSIDPATGKMATWFSEPIGHRHENGDLVESWQPMAMSEDALANARSVAARISNELGGRGVYGVELFVAGDEVYFSSVSPRPLDTAMLTGYTQRFSEFELHVRAMLSFPIDVTLVSPGAAVILHADAELDDVSYSGLDAAMAYEETDVRLFGKPWAYAGRRMGMVATTAEDVETARDRAALAAAKITVAPGSSSGADQVDAQPVTPAGSPVSDIEVIEVPEPVVDVDPKLTRSADD</sequence>
<evidence type="ECO:0000256" key="5">
    <source>
        <dbReference type="ARBA" id="ARBA00025704"/>
    </source>
</evidence>
<evidence type="ECO:0000256" key="1">
    <source>
        <dbReference type="ARBA" id="ARBA00022598"/>
    </source>
</evidence>
<dbReference type="GO" id="GO:0016740">
    <property type="term" value="F:transferase activity"/>
    <property type="evidence" value="ECO:0007669"/>
    <property type="project" value="UniProtKB-KW"/>
</dbReference>
<dbReference type="EC" id="2.1.2.-" evidence="9"/>
<keyword evidence="9" id="KW-0808">Transferase</keyword>
<dbReference type="SUPFAM" id="SSF56059">
    <property type="entry name" value="Glutathione synthetase ATP-binding domain-like"/>
    <property type="match status" value="1"/>
</dbReference>
<proteinExistence type="predicted"/>
<evidence type="ECO:0000256" key="2">
    <source>
        <dbReference type="ARBA" id="ARBA00022741"/>
    </source>
</evidence>
<gene>
    <name evidence="9" type="primary">purT</name>
    <name evidence="9" type="ORF">FQN05_13205</name>
</gene>
<dbReference type="Gene3D" id="3.30.470.20">
    <property type="entry name" value="ATP-grasp fold, B domain"/>
    <property type="match status" value="1"/>
</dbReference>
<protein>
    <submittedName>
        <fullName evidence="9">Formate-dependent phosphoribosylglycinamide formyltransferase</fullName>
        <ecNumber evidence="9">2.1.2.-</ecNumber>
    </submittedName>
</protein>
<keyword evidence="2 6" id="KW-0547">Nucleotide-binding</keyword>
<dbReference type="EMBL" id="VMTX01000032">
    <property type="protein sequence ID" value="TVU80457.1"/>
    <property type="molecule type" value="Genomic_DNA"/>
</dbReference>
<dbReference type="PANTHER" id="PTHR43055">
    <property type="entry name" value="FORMATE-DEPENDENT PHOSPHORIBOSYLGLYCINAMIDE FORMYLTRANSFERASE"/>
    <property type="match status" value="1"/>
</dbReference>
<dbReference type="InterPro" id="IPR048740">
    <property type="entry name" value="PurT_C"/>
</dbReference>
<dbReference type="GO" id="GO:0005829">
    <property type="term" value="C:cytosol"/>
    <property type="evidence" value="ECO:0007669"/>
    <property type="project" value="TreeGrafter"/>
</dbReference>
<dbReference type="RefSeq" id="WP_158382148.1">
    <property type="nucleotide sequence ID" value="NZ_VMTX01000032.1"/>
</dbReference>
<dbReference type="InterPro" id="IPR011761">
    <property type="entry name" value="ATP-grasp"/>
</dbReference>
<dbReference type="InterPro" id="IPR016185">
    <property type="entry name" value="PreATP-grasp_dom_sf"/>
</dbReference>
<reference evidence="9 10" key="1">
    <citation type="submission" date="2019-07" db="EMBL/GenBank/DDBJ databases">
        <title>Draft genome of C. aurimucosum strain 15-4290.</title>
        <authorList>
            <person name="Pacheco L.G.C."/>
            <person name="Aguiar E.R.G.R."/>
            <person name="Navas J."/>
            <person name="Santos C.S."/>
            <person name="Rocha D.J.P.G."/>
        </authorList>
    </citation>
    <scope>NUCLEOTIDE SEQUENCE [LARGE SCALE GENOMIC DNA]</scope>
    <source>
        <strain evidence="9 10">15-4290</strain>
    </source>
</reference>
<dbReference type="Pfam" id="PF21244">
    <property type="entry name" value="PurT_C"/>
    <property type="match status" value="1"/>
</dbReference>
<evidence type="ECO:0000313" key="9">
    <source>
        <dbReference type="EMBL" id="TVU80457.1"/>
    </source>
</evidence>
<feature type="region of interest" description="Disordered" evidence="7">
    <location>
        <begin position="404"/>
        <end position="427"/>
    </location>
</feature>
<dbReference type="Proteomes" id="UP000320648">
    <property type="component" value="Unassembled WGS sequence"/>
</dbReference>
<keyword evidence="4 6" id="KW-0067">ATP-binding</keyword>
<dbReference type="GO" id="GO:0016874">
    <property type="term" value="F:ligase activity"/>
    <property type="evidence" value="ECO:0007669"/>
    <property type="project" value="UniProtKB-KW"/>
</dbReference>
<dbReference type="InterPro" id="IPR003135">
    <property type="entry name" value="ATP-grasp_carboxylate-amine"/>
</dbReference>
<dbReference type="SUPFAM" id="SSF51246">
    <property type="entry name" value="Rudiment single hybrid motif"/>
    <property type="match status" value="1"/>
</dbReference>
<comment type="pathway">
    <text evidence="5">Purine metabolism.</text>
</comment>
<dbReference type="InterPro" id="IPR013815">
    <property type="entry name" value="ATP_grasp_subdomain_1"/>
</dbReference>
<dbReference type="AlphaFoldDB" id="A0A558IGB5"/>
<organism evidence="9 10">
    <name type="scientific">Corynebacterium aurimucosum</name>
    <dbReference type="NCBI Taxonomy" id="169292"/>
    <lineage>
        <taxon>Bacteria</taxon>
        <taxon>Bacillati</taxon>
        <taxon>Actinomycetota</taxon>
        <taxon>Actinomycetes</taxon>
        <taxon>Mycobacteriales</taxon>
        <taxon>Corynebacteriaceae</taxon>
        <taxon>Corynebacterium</taxon>
    </lineage>
</organism>
<comment type="caution">
    <text evidence="9">The sequence shown here is derived from an EMBL/GenBank/DDBJ whole genome shotgun (WGS) entry which is preliminary data.</text>
</comment>
<dbReference type="InterPro" id="IPR054350">
    <property type="entry name" value="PurT/PurK_preATP-grasp"/>
</dbReference>
<evidence type="ECO:0000256" key="3">
    <source>
        <dbReference type="ARBA" id="ARBA00022755"/>
    </source>
</evidence>
<dbReference type="Pfam" id="PF22660">
    <property type="entry name" value="RS_preATP-grasp-like"/>
    <property type="match status" value="1"/>
</dbReference>
<dbReference type="InterPro" id="IPR011054">
    <property type="entry name" value="Rudment_hybrid_motif"/>
</dbReference>
<dbReference type="Gene3D" id="3.30.1490.20">
    <property type="entry name" value="ATP-grasp fold, A domain"/>
    <property type="match status" value="1"/>
</dbReference>